<dbReference type="Gene3D" id="3.30.750.24">
    <property type="entry name" value="STAS domain"/>
    <property type="match status" value="1"/>
</dbReference>
<dbReference type="RefSeq" id="WP_345214585.1">
    <property type="nucleotide sequence ID" value="NZ_BAABGN010000001.1"/>
</dbReference>
<organism evidence="2 3">
    <name type="scientific">Georgenia halophila</name>
    <dbReference type="NCBI Taxonomy" id="620889"/>
    <lineage>
        <taxon>Bacteria</taxon>
        <taxon>Bacillati</taxon>
        <taxon>Actinomycetota</taxon>
        <taxon>Actinomycetes</taxon>
        <taxon>Micrococcales</taxon>
        <taxon>Bogoriellaceae</taxon>
        <taxon>Georgenia</taxon>
    </lineage>
</organism>
<dbReference type="EMBL" id="BAABGN010000001">
    <property type="protein sequence ID" value="GAA4415348.1"/>
    <property type="molecule type" value="Genomic_DNA"/>
</dbReference>
<keyword evidence="3" id="KW-1185">Reference proteome</keyword>
<protein>
    <recommendedName>
        <fullName evidence="1">MlaB-like STAS domain-containing protein</fullName>
    </recommendedName>
</protein>
<comment type="caution">
    <text evidence="2">The sequence shown here is derived from an EMBL/GenBank/DDBJ whole genome shotgun (WGS) entry which is preliminary data.</text>
</comment>
<evidence type="ECO:0000313" key="2">
    <source>
        <dbReference type="EMBL" id="GAA4415348.1"/>
    </source>
</evidence>
<reference evidence="3" key="1">
    <citation type="journal article" date="2019" name="Int. J. Syst. Evol. Microbiol.">
        <title>The Global Catalogue of Microorganisms (GCM) 10K type strain sequencing project: providing services to taxonomists for standard genome sequencing and annotation.</title>
        <authorList>
            <consortium name="The Broad Institute Genomics Platform"/>
            <consortium name="The Broad Institute Genome Sequencing Center for Infectious Disease"/>
            <person name="Wu L."/>
            <person name="Ma J."/>
        </authorList>
    </citation>
    <scope>NUCLEOTIDE SEQUENCE [LARGE SCALE GENOMIC DNA]</scope>
    <source>
        <strain evidence="3">JCM 17810</strain>
    </source>
</reference>
<dbReference type="InterPro" id="IPR036513">
    <property type="entry name" value="STAS_dom_sf"/>
</dbReference>
<accession>A0ABP8KTB8</accession>
<dbReference type="SUPFAM" id="SSF52091">
    <property type="entry name" value="SpoIIaa-like"/>
    <property type="match status" value="1"/>
</dbReference>
<feature type="domain" description="MlaB-like STAS" evidence="1">
    <location>
        <begin position="31"/>
        <end position="105"/>
    </location>
</feature>
<dbReference type="Pfam" id="PF13466">
    <property type="entry name" value="STAS_2"/>
    <property type="match status" value="1"/>
</dbReference>
<gene>
    <name evidence="2" type="ORF">GCM10023169_01580</name>
</gene>
<evidence type="ECO:0000259" key="1">
    <source>
        <dbReference type="Pfam" id="PF13466"/>
    </source>
</evidence>
<evidence type="ECO:0000313" key="3">
    <source>
        <dbReference type="Proteomes" id="UP001500622"/>
    </source>
</evidence>
<name>A0ABP8KTB8_9MICO</name>
<dbReference type="InterPro" id="IPR058548">
    <property type="entry name" value="MlaB-like_STAS"/>
</dbReference>
<proteinExistence type="predicted"/>
<dbReference type="Proteomes" id="UP001500622">
    <property type="component" value="Unassembled WGS sequence"/>
</dbReference>
<sequence>MSDISGPQVGPGAAEPPGSVAVLTTDSGVRLVLSGQVDAGMNTELVEAVHEATRIGLPVDVDTRTVTFMDSTVIALMAHMVNRLAHPVRFIEPPEVVRFLLDLTHIDEVVDVVDEEEVSSEPRSSSD</sequence>